<dbReference type="InterPro" id="IPR034294">
    <property type="entry name" value="Aquaporin_transptr"/>
</dbReference>
<reference evidence="7" key="1">
    <citation type="submission" date="2016-04" db="EMBL/GenBank/DDBJ databases">
        <authorList>
            <person name="Calderon-Fernandez G.M.Sr."/>
        </authorList>
    </citation>
    <scope>NUCLEOTIDE SEQUENCE</scope>
    <source>
        <strain evidence="7">Int1</strain>
        <tissue evidence="7">Integument</tissue>
    </source>
</reference>
<feature type="transmembrane region" description="Helical" evidence="6">
    <location>
        <begin position="106"/>
        <end position="124"/>
    </location>
</feature>
<proteinExistence type="inferred from homology"/>
<sequence length="262" mass="27955">MSRSKAGYKSLLKDDGFSDLTLVKVRRLLGLGLAEMLGTAVFVALGCGNVVEHISNSSPAHLNTVISFSFGIATSIIIFGPISGALMNPALNLAAVILGHMSLIKCLYFTIFQLLGGILGVLTVKMVTPSIPDGFCVTRPNPDVGAGSAFAVEFLTSGVLSLGLCHVLDPRQSTQTGLIFAKFLVIITAIAVPAAKYGGCSMNPARSFGPALLSSTWDFHWIYWTATCLGAVVAAFLYRAFFEREIYEDPPANPKRDEVHPI</sequence>
<dbReference type="EMBL" id="GEMB01000461">
    <property type="protein sequence ID" value="JAS02665.1"/>
    <property type="molecule type" value="Transcribed_RNA"/>
</dbReference>
<evidence type="ECO:0000256" key="1">
    <source>
        <dbReference type="ARBA" id="ARBA00004141"/>
    </source>
</evidence>
<feature type="transmembrane region" description="Helical" evidence="6">
    <location>
        <begin position="65"/>
        <end position="86"/>
    </location>
</feature>
<dbReference type="PANTHER" id="PTHR19139">
    <property type="entry name" value="AQUAPORIN TRANSPORTER"/>
    <property type="match status" value="1"/>
</dbReference>
<comment type="similarity">
    <text evidence="5">Belongs to the MIP/aquaporin (TC 1.A.8) family.</text>
</comment>
<keyword evidence="4 6" id="KW-0472">Membrane</keyword>
<keyword evidence="5" id="KW-0813">Transport</keyword>
<comment type="subcellular location">
    <subcellularLocation>
        <location evidence="1">Membrane</location>
        <topology evidence="1">Multi-pass membrane protein</topology>
    </subcellularLocation>
</comment>
<evidence type="ECO:0000256" key="6">
    <source>
        <dbReference type="SAM" id="Phobius"/>
    </source>
</evidence>
<keyword evidence="3 6" id="KW-1133">Transmembrane helix</keyword>
<dbReference type="Gene3D" id="1.20.1080.10">
    <property type="entry name" value="Glycerol uptake facilitator protein"/>
    <property type="match status" value="1"/>
</dbReference>
<dbReference type="GO" id="GO:0005886">
    <property type="term" value="C:plasma membrane"/>
    <property type="evidence" value="ECO:0007669"/>
    <property type="project" value="TreeGrafter"/>
</dbReference>
<dbReference type="InterPro" id="IPR023271">
    <property type="entry name" value="Aquaporin-like"/>
</dbReference>
<dbReference type="Pfam" id="PF00230">
    <property type="entry name" value="MIP"/>
    <property type="match status" value="1"/>
</dbReference>
<dbReference type="GO" id="GO:0015267">
    <property type="term" value="F:channel activity"/>
    <property type="evidence" value="ECO:0007669"/>
    <property type="project" value="InterPro"/>
</dbReference>
<protein>
    <submittedName>
        <fullName evidence="7">Aquaporin AQPcic-like protein</fullName>
    </submittedName>
</protein>
<feature type="transmembrane region" description="Helical" evidence="6">
    <location>
        <begin position="179"/>
        <end position="199"/>
    </location>
</feature>
<dbReference type="PRINTS" id="PR00783">
    <property type="entry name" value="MINTRINSICP"/>
</dbReference>
<dbReference type="InterPro" id="IPR000425">
    <property type="entry name" value="MIP"/>
</dbReference>
<reference evidence="7" key="2">
    <citation type="journal article" date="2017" name="J. Med. Entomol.">
        <title>Transcriptome Analysis of the Triatoma infestans (Hemiptera: Reduviidae) Integument.</title>
        <authorList>
            <person name="Calderon-Fernandez G.M."/>
            <person name="Moriconi D.E."/>
            <person name="Dulbecco A.B."/>
            <person name="Juarez M.P."/>
        </authorList>
    </citation>
    <scope>NUCLEOTIDE SEQUENCE</scope>
    <source>
        <strain evidence="7">Int1</strain>
        <tissue evidence="7">Integument</tissue>
    </source>
</reference>
<evidence type="ECO:0000256" key="2">
    <source>
        <dbReference type="ARBA" id="ARBA00022692"/>
    </source>
</evidence>
<dbReference type="PANTHER" id="PTHR19139:SF270">
    <property type="entry name" value="ENTOMOGLYCEROPORIN 1-RELATED"/>
    <property type="match status" value="1"/>
</dbReference>
<evidence type="ECO:0000256" key="3">
    <source>
        <dbReference type="ARBA" id="ARBA00022989"/>
    </source>
</evidence>
<evidence type="ECO:0000256" key="4">
    <source>
        <dbReference type="ARBA" id="ARBA00023136"/>
    </source>
</evidence>
<organism evidence="7">
    <name type="scientific">Triatoma infestans</name>
    <name type="common">Assassin bug</name>
    <dbReference type="NCBI Taxonomy" id="30076"/>
    <lineage>
        <taxon>Eukaryota</taxon>
        <taxon>Metazoa</taxon>
        <taxon>Ecdysozoa</taxon>
        <taxon>Arthropoda</taxon>
        <taxon>Hexapoda</taxon>
        <taxon>Insecta</taxon>
        <taxon>Pterygota</taxon>
        <taxon>Neoptera</taxon>
        <taxon>Paraneoptera</taxon>
        <taxon>Hemiptera</taxon>
        <taxon>Heteroptera</taxon>
        <taxon>Panheteroptera</taxon>
        <taxon>Cimicomorpha</taxon>
        <taxon>Reduviidae</taxon>
        <taxon>Triatominae</taxon>
        <taxon>Triatoma</taxon>
    </lineage>
</organism>
<evidence type="ECO:0000313" key="7">
    <source>
        <dbReference type="EMBL" id="JAS02665.1"/>
    </source>
</evidence>
<accession>A0A171AZN4</accession>
<feature type="transmembrane region" description="Helical" evidence="6">
    <location>
        <begin position="219"/>
        <end position="238"/>
    </location>
</feature>
<evidence type="ECO:0000256" key="5">
    <source>
        <dbReference type="RuleBase" id="RU000477"/>
    </source>
</evidence>
<dbReference type="AlphaFoldDB" id="A0A171AZN4"/>
<dbReference type="SUPFAM" id="SSF81338">
    <property type="entry name" value="Aquaporin-like"/>
    <property type="match status" value="1"/>
</dbReference>
<feature type="transmembrane region" description="Helical" evidence="6">
    <location>
        <begin position="144"/>
        <end position="167"/>
    </location>
</feature>
<name>A0A171AZN4_TRIIF</name>
<feature type="transmembrane region" description="Helical" evidence="6">
    <location>
        <begin position="28"/>
        <end position="45"/>
    </location>
</feature>
<keyword evidence="2 5" id="KW-0812">Transmembrane</keyword>